<comment type="caution">
    <text evidence="3">The sequence shown here is derived from an EMBL/GenBank/DDBJ whole genome shotgun (WGS) entry which is preliminary data.</text>
</comment>
<dbReference type="NCBIfam" id="TIGR04085">
    <property type="entry name" value="rSAM_more_4Fe4S"/>
    <property type="match status" value="1"/>
</dbReference>
<dbReference type="Gene3D" id="3.20.20.70">
    <property type="entry name" value="Aldolase class I"/>
    <property type="match status" value="1"/>
</dbReference>
<dbReference type="Proteomes" id="UP000004198">
    <property type="component" value="Unassembled WGS sequence"/>
</dbReference>
<evidence type="ECO:0000313" key="3">
    <source>
        <dbReference type="EMBL" id="EET84549.1"/>
    </source>
</evidence>
<protein>
    <submittedName>
        <fullName evidence="3">Fe-S oxidoreductase</fullName>
    </submittedName>
</protein>
<dbReference type="EMBL" id="ACVI01000148">
    <property type="protein sequence ID" value="EET84549.1"/>
    <property type="molecule type" value="Genomic_DNA"/>
</dbReference>
<keyword evidence="4" id="KW-1185">Reference proteome</keyword>
<dbReference type="PANTHER" id="PTHR43273">
    <property type="entry name" value="ANAEROBIC SULFATASE-MATURATING ENZYME HOMOLOG ASLB-RELATED"/>
    <property type="match status" value="1"/>
</dbReference>
<sequence>MNFQVIEYICNYFNQLKNENKIDYIPRFAVITNGTTITDQIIDMLIKYNFTITISIDGDEFIQNYLRIDKLGHGTFNKINEKYKQLIEKGFPKNSIGLECTYTKAHIDKKISFVDLLNYFHTNFGIDIVHIAPVCIDSNNKLSLSNYQDIIINYTKELVDYSFDTILNEKSIKSSSFVLGILDRLISNTQVPYICPAGLNSVSVAKDGIIRPCFVFSGSDISIGNLQSTMDELKDNLKDFTLKYNEKHLYEKCKECYARNVCSSCLTSYGDNLDEPDFYHGADSMCTIMKTMISSILLRLSEIKSNKENWNTLNEVLNKYSTCHYC</sequence>
<dbReference type="PATRIC" id="fig|536227.13.peg.4065"/>
<evidence type="ECO:0000259" key="2">
    <source>
        <dbReference type="Pfam" id="PF13186"/>
    </source>
</evidence>
<dbReference type="InterPro" id="IPR023867">
    <property type="entry name" value="Sulphatase_maturase_rSAM"/>
</dbReference>
<evidence type="ECO:0000256" key="1">
    <source>
        <dbReference type="ARBA" id="ARBA00001966"/>
    </source>
</evidence>
<dbReference type="InterPro" id="IPR058240">
    <property type="entry name" value="rSAM_sf"/>
</dbReference>
<accession>C6Q1T2</accession>
<comment type="cofactor">
    <cofactor evidence="1">
        <name>[4Fe-4S] cluster</name>
        <dbReference type="ChEBI" id="CHEBI:49883"/>
    </cofactor>
</comment>
<dbReference type="KEGG" id="cck:Ccar_19430"/>
<dbReference type="AlphaFoldDB" id="C6Q1T2"/>
<dbReference type="SUPFAM" id="SSF102114">
    <property type="entry name" value="Radical SAM enzymes"/>
    <property type="match status" value="1"/>
</dbReference>
<feature type="domain" description="4Fe4S-binding SPASM" evidence="2">
    <location>
        <begin position="195"/>
        <end position="257"/>
    </location>
</feature>
<organism evidence="3 4">
    <name type="scientific">Clostridium carboxidivorans P7</name>
    <dbReference type="NCBI Taxonomy" id="536227"/>
    <lineage>
        <taxon>Bacteria</taxon>
        <taxon>Bacillati</taxon>
        <taxon>Bacillota</taxon>
        <taxon>Clostridia</taxon>
        <taxon>Eubacteriales</taxon>
        <taxon>Clostridiaceae</taxon>
        <taxon>Clostridium</taxon>
    </lineage>
</organism>
<name>C6Q1T2_9CLOT</name>
<gene>
    <name evidence="3" type="ORF">CcarbDRAFT_5000</name>
</gene>
<reference evidence="3 4" key="1">
    <citation type="submission" date="2009-06" db="EMBL/GenBank/DDBJ databases">
        <title>The draft genome of Clostridium carboxidivorans P7.</title>
        <authorList>
            <consortium name="US DOE Joint Genome Institute (JGI-PGF)"/>
            <person name="Lucas S."/>
            <person name="Copeland A."/>
            <person name="Lapidus A."/>
            <person name="Glavina del Rio T."/>
            <person name="Tice H."/>
            <person name="Bruce D."/>
            <person name="Goodwin L."/>
            <person name="Pitluck S."/>
            <person name="Larimer F."/>
            <person name="Land M.L."/>
            <person name="Hauser L."/>
            <person name="Hemme C.L."/>
        </authorList>
    </citation>
    <scope>NUCLEOTIDE SEQUENCE [LARGE SCALE GENOMIC DNA]</scope>
    <source>
        <strain evidence="3 4">P7</strain>
    </source>
</reference>
<dbReference type="InterPro" id="IPR013785">
    <property type="entry name" value="Aldolase_TIM"/>
</dbReference>
<dbReference type="OrthoDB" id="9808591at2"/>
<dbReference type="RefSeq" id="WP_007063884.1">
    <property type="nucleotide sequence ID" value="NZ_ACVI01000148.1"/>
</dbReference>
<evidence type="ECO:0000313" key="4">
    <source>
        <dbReference type="Proteomes" id="UP000004198"/>
    </source>
</evidence>
<dbReference type="eggNOG" id="COG0641">
    <property type="taxonomic scope" value="Bacteria"/>
</dbReference>
<proteinExistence type="predicted"/>
<dbReference type="Pfam" id="PF13186">
    <property type="entry name" value="SPASM"/>
    <property type="match status" value="1"/>
</dbReference>
<dbReference type="PANTHER" id="PTHR43273:SF8">
    <property type="entry name" value="RADICAL SAM DOMAIN PROTEIN"/>
    <property type="match status" value="1"/>
</dbReference>
<dbReference type="GO" id="GO:0016491">
    <property type="term" value="F:oxidoreductase activity"/>
    <property type="evidence" value="ECO:0007669"/>
    <property type="project" value="InterPro"/>
</dbReference>
<dbReference type="InterPro" id="IPR023885">
    <property type="entry name" value="4Fe4S-binding_SPASM_dom"/>
</dbReference>